<accession>A0A9N9JYC7</accession>
<sequence length="46" mass="5293">DKKKQSFLYHELQAGTAPLQDPFCAAHLFQSLFSIHLTSRFTNNIK</sequence>
<comment type="caution">
    <text evidence="1">The sequence shown here is derived from an EMBL/GenBank/DDBJ whole genome shotgun (WGS) entry which is preliminary data.</text>
</comment>
<feature type="non-terminal residue" evidence="1">
    <location>
        <position position="46"/>
    </location>
</feature>
<dbReference type="Proteomes" id="UP000789405">
    <property type="component" value="Unassembled WGS sequence"/>
</dbReference>
<reference evidence="1" key="1">
    <citation type="submission" date="2021-06" db="EMBL/GenBank/DDBJ databases">
        <authorList>
            <person name="Kallberg Y."/>
            <person name="Tangrot J."/>
            <person name="Rosling A."/>
        </authorList>
    </citation>
    <scope>NUCLEOTIDE SEQUENCE</scope>
    <source>
        <strain evidence="1">MA453B</strain>
    </source>
</reference>
<protein>
    <submittedName>
        <fullName evidence="1">16731_t:CDS:1</fullName>
    </submittedName>
</protein>
<keyword evidence="2" id="KW-1185">Reference proteome</keyword>
<dbReference type="EMBL" id="CAJVPY010036481">
    <property type="protein sequence ID" value="CAG8802055.1"/>
    <property type="molecule type" value="Genomic_DNA"/>
</dbReference>
<feature type="non-terminal residue" evidence="1">
    <location>
        <position position="1"/>
    </location>
</feature>
<name>A0A9N9JYC7_9GLOM</name>
<proteinExistence type="predicted"/>
<evidence type="ECO:0000313" key="1">
    <source>
        <dbReference type="EMBL" id="CAG8802055.1"/>
    </source>
</evidence>
<gene>
    <name evidence="1" type="ORF">DERYTH_LOCUS23592</name>
</gene>
<dbReference type="AlphaFoldDB" id="A0A9N9JYC7"/>
<organism evidence="1 2">
    <name type="scientific">Dentiscutata erythropus</name>
    <dbReference type="NCBI Taxonomy" id="1348616"/>
    <lineage>
        <taxon>Eukaryota</taxon>
        <taxon>Fungi</taxon>
        <taxon>Fungi incertae sedis</taxon>
        <taxon>Mucoromycota</taxon>
        <taxon>Glomeromycotina</taxon>
        <taxon>Glomeromycetes</taxon>
        <taxon>Diversisporales</taxon>
        <taxon>Gigasporaceae</taxon>
        <taxon>Dentiscutata</taxon>
    </lineage>
</organism>
<evidence type="ECO:0000313" key="2">
    <source>
        <dbReference type="Proteomes" id="UP000789405"/>
    </source>
</evidence>